<dbReference type="FunFam" id="3.30.200.20:FF:000035">
    <property type="entry name" value="Serine/threonine protein kinase Stk1"/>
    <property type="match status" value="1"/>
</dbReference>
<comment type="catalytic activity">
    <reaction evidence="7">
        <text>L-threonyl-[protein] + ATP = O-phospho-L-threonyl-[protein] + ADP + H(+)</text>
        <dbReference type="Rhea" id="RHEA:46608"/>
        <dbReference type="Rhea" id="RHEA-COMP:11060"/>
        <dbReference type="Rhea" id="RHEA-COMP:11605"/>
        <dbReference type="ChEBI" id="CHEBI:15378"/>
        <dbReference type="ChEBI" id="CHEBI:30013"/>
        <dbReference type="ChEBI" id="CHEBI:30616"/>
        <dbReference type="ChEBI" id="CHEBI:61977"/>
        <dbReference type="ChEBI" id="CHEBI:456216"/>
        <dbReference type="EC" id="2.7.11.1"/>
    </reaction>
</comment>
<keyword evidence="10" id="KW-0812">Transmembrane</keyword>
<keyword evidence="5 12" id="KW-0418">Kinase</keyword>
<dbReference type="SMART" id="SM00220">
    <property type="entry name" value="S_TKc"/>
    <property type="match status" value="1"/>
</dbReference>
<dbReference type="InterPro" id="IPR011009">
    <property type="entry name" value="Kinase-like_dom_sf"/>
</dbReference>
<dbReference type="EC" id="2.7.11.1" evidence="1"/>
<keyword evidence="2 12" id="KW-0723">Serine/threonine-protein kinase</keyword>
<sequence length="566" mass="58065">MRPTQGVTFGGRYELDSRIAIGGMGEVWEATDHVIGRTVAIKILKDEYMGDPGFLERFRAEARHAALVNHEGIASVFDYGEEAGSAFLVMELVPGEALSTILERDGSLSTDKTLDIVAQTSAALQAAHSAGLVHRDIKPGNLLITPDGRVKITDFGIARIADQVPLTATGQVMGTVQYLSPEQASGHPASPATDTYSLGIVAYECLAGKRPFTGESQVAIAMAQINEQPPPLPPTVAVPVQNLVMAMIAKKPEDRPASAAAVARAATALRRGDLATAAAAVPAIATGAAVGEEMTQLLTPAAGADTTRLLPSAEPAKATDAERKRSPWTWPLIALIVLLALVIAGTVWALVANQAPAPAPSNTTTSAVTPSNTPSSTPSPSATRINIDALNLVGMDCTAASEAAKAAGVEAVNCVGGDPAPTADDVNKVYRVSPTGRIEPSQLLTLTFYSDQTPMETPTAPTLPAQVNAGGTAKAAWTGYTCPAGTAVTAYNLVAINGIFAVNGASSASFGPSDRTADINVANTPGTLTVKYTVTCSGSAGQRASGDSPEANAQIVTTTPAPSATP</sequence>
<dbReference type="PROSITE" id="PS00108">
    <property type="entry name" value="PROTEIN_KINASE_ST"/>
    <property type="match status" value="1"/>
</dbReference>
<feature type="region of interest" description="Disordered" evidence="9">
    <location>
        <begin position="356"/>
        <end position="383"/>
    </location>
</feature>
<evidence type="ECO:0000256" key="5">
    <source>
        <dbReference type="ARBA" id="ARBA00022777"/>
    </source>
</evidence>
<comment type="catalytic activity">
    <reaction evidence="8">
        <text>L-seryl-[protein] + ATP = O-phospho-L-seryl-[protein] + ADP + H(+)</text>
        <dbReference type="Rhea" id="RHEA:17989"/>
        <dbReference type="Rhea" id="RHEA-COMP:9863"/>
        <dbReference type="Rhea" id="RHEA-COMP:11604"/>
        <dbReference type="ChEBI" id="CHEBI:15378"/>
        <dbReference type="ChEBI" id="CHEBI:29999"/>
        <dbReference type="ChEBI" id="CHEBI:30616"/>
        <dbReference type="ChEBI" id="CHEBI:83421"/>
        <dbReference type="ChEBI" id="CHEBI:456216"/>
        <dbReference type="EC" id="2.7.11.1"/>
    </reaction>
</comment>
<dbReference type="InterPro" id="IPR000719">
    <property type="entry name" value="Prot_kinase_dom"/>
</dbReference>
<evidence type="ECO:0000256" key="8">
    <source>
        <dbReference type="ARBA" id="ARBA00048679"/>
    </source>
</evidence>
<dbReference type="FunFam" id="1.10.510.10:FF:000021">
    <property type="entry name" value="Serine/threonine protein kinase"/>
    <property type="match status" value="1"/>
</dbReference>
<dbReference type="PANTHER" id="PTHR43289">
    <property type="entry name" value="MITOGEN-ACTIVATED PROTEIN KINASE KINASE KINASE 20-RELATED"/>
    <property type="match status" value="1"/>
</dbReference>
<dbReference type="Proteomes" id="UP000325827">
    <property type="component" value="Unassembled WGS sequence"/>
</dbReference>
<dbReference type="OrthoDB" id="9762169at2"/>
<feature type="region of interest" description="Disordered" evidence="9">
    <location>
        <begin position="539"/>
        <end position="566"/>
    </location>
</feature>
<evidence type="ECO:0000256" key="9">
    <source>
        <dbReference type="SAM" id="MobiDB-lite"/>
    </source>
</evidence>
<dbReference type="SUPFAM" id="SSF56112">
    <property type="entry name" value="Protein kinase-like (PK-like)"/>
    <property type="match status" value="1"/>
</dbReference>
<keyword evidence="6" id="KW-0067">ATP-binding</keyword>
<dbReference type="GO" id="GO:0004674">
    <property type="term" value="F:protein serine/threonine kinase activity"/>
    <property type="evidence" value="ECO:0007669"/>
    <property type="project" value="UniProtKB-KW"/>
</dbReference>
<accession>A0A5J5IXA6</accession>
<protein>
    <recommendedName>
        <fullName evidence="1">non-specific serine/threonine protein kinase</fullName>
        <ecNumber evidence="1">2.7.11.1</ecNumber>
    </recommendedName>
</protein>
<evidence type="ECO:0000313" key="12">
    <source>
        <dbReference type="EMBL" id="KAA9106302.1"/>
    </source>
</evidence>
<evidence type="ECO:0000256" key="7">
    <source>
        <dbReference type="ARBA" id="ARBA00047899"/>
    </source>
</evidence>
<evidence type="ECO:0000256" key="1">
    <source>
        <dbReference type="ARBA" id="ARBA00012513"/>
    </source>
</evidence>
<dbReference type="PANTHER" id="PTHR43289:SF6">
    <property type="entry name" value="SERINE_THREONINE-PROTEIN KINASE NEKL-3"/>
    <property type="match status" value="1"/>
</dbReference>
<organism evidence="12 13">
    <name type="scientific">Microbacterium rhizomatis</name>
    <dbReference type="NCBI Taxonomy" id="1631477"/>
    <lineage>
        <taxon>Bacteria</taxon>
        <taxon>Bacillati</taxon>
        <taxon>Actinomycetota</taxon>
        <taxon>Actinomycetes</taxon>
        <taxon>Micrococcales</taxon>
        <taxon>Microbacteriaceae</taxon>
        <taxon>Microbacterium</taxon>
    </lineage>
</organism>
<dbReference type="InterPro" id="IPR008271">
    <property type="entry name" value="Ser/Thr_kinase_AS"/>
</dbReference>
<evidence type="ECO:0000313" key="13">
    <source>
        <dbReference type="Proteomes" id="UP000325827"/>
    </source>
</evidence>
<dbReference type="PROSITE" id="PS50011">
    <property type="entry name" value="PROTEIN_KINASE_DOM"/>
    <property type="match status" value="1"/>
</dbReference>
<keyword evidence="10" id="KW-0472">Membrane</keyword>
<gene>
    <name evidence="12" type="ORF">F6B43_14145</name>
</gene>
<evidence type="ECO:0000259" key="11">
    <source>
        <dbReference type="PROSITE" id="PS50011"/>
    </source>
</evidence>
<keyword evidence="10" id="KW-1133">Transmembrane helix</keyword>
<dbReference type="GO" id="GO:0045717">
    <property type="term" value="P:negative regulation of fatty acid biosynthetic process"/>
    <property type="evidence" value="ECO:0007669"/>
    <property type="project" value="UniProtKB-ARBA"/>
</dbReference>
<dbReference type="RefSeq" id="WP_150449643.1">
    <property type="nucleotide sequence ID" value="NZ_VYSA01000003.1"/>
</dbReference>
<feature type="transmembrane region" description="Helical" evidence="10">
    <location>
        <begin position="332"/>
        <end position="351"/>
    </location>
</feature>
<keyword evidence="4" id="KW-0547">Nucleotide-binding</keyword>
<evidence type="ECO:0000256" key="6">
    <source>
        <dbReference type="ARBA" id="ARBA00022840"/>
    </source>
</evidence>
<dbReference type="CDD" id="cd14014">
    <property type="entry name" value="STKc_PknB_like"/>
    <property type="match status" value="1"/>
</dbReference>
<name>A0A5J5IXA6_9MICO</name>
<reference evidence="13" key="1">
    <citation type="submission" date="2019-09" db="EMBL/GenBank/DDBJ databases">
        <title>Mumia zhuanghuii sp. nov. isolated from the intestinal contents of plateau pika (Ochotona curzoniae) in the Qinghai-Tibet plateau of China.</title>
        <authorList>
            <person name="Tian Z."/>
        </authorList>
    </citation>
    <scope>NUCLEOTIDE SEQUENCE [LARGE SCALE GENOMIC DNA]</scope>
    <source>
        <strain evidence="13">JCM 30598</strain>
    </source>
</reference>
<feature type="compositionally biased region" description="Low complexity" evidence="9">
    <location>
        <begin position="360"/>
        <end position="383"/>
    </location>
</feature>
<evidence type="ECO:0000256" key="3">
    <source>
        <dbReference type="ARBA" id="ARBA00022679"/>
    </source>
</evidence>
<feature type="compositionally biased region" description="Polar residues" evidence="9">
    <location>
        <begin position="554"/>
        <end position="566"/>
    </location>
</feature>
<dbReference type="AlphaFoldDB" id="A0A5J5IXA6"/>
<dbReference type="GO" id="GO:0005524">
    <property type="term" value="F:ATP binding"/>
    <property type="evidence" value="ECO:0007669"/>
    <property type="project" value="UniProtKB-KW"/>
</dbReference>
<evidence type="ECO:0000256" key="10">
    <source>
        <dbReference type="SAM" id="Phobius"/>
    </source>
</evidence>
<evidence type="ECO:0000256" key="2">
    <source>
        <dbReference type="ARBA" id="ARBA00022527"/>
    </source>
</evidence>
<evidence type="ECO:0000256" key="4">
    <source>
        <dbReference type="ARBA" id="ARBA00022741"/>
    </source>
</evidence>
<keyword evidence="13" id="KW-1185">Reference proteome</keyword>
<keyword evidence="3" id="KW-0808">Transferase</keyword>
<dbReference type="EMBL" id="VYSA01000003">
    <property type="protein sequence ID" value="KAA9106302.1"/>
    <property type="molecule type" value="Genomic_DNA"/>
</dbReference>
<dbReference type="Gene3D" id="1.10.510.10">
    <property type="entry name" value="Transferase(Phosphotransferase) domain 1"/>
    <property type="match status" value="1"/>
</dbReference>
<feature type="domain" description="Protein kinase" evidence="11">
    <location>
        <begin position="13"/>
        <end position="269"/>
    </location>
</feature>
<dbReference type="Gene3D" id="3.30.200.20">
    <property type="entry name" value="Phosphorylase Kinase, domain 1"/>
    <property type="match status" value="1"/>
</dbReference>
<comment type="caution">
    <text evidence="12">The sequence shown here is derived from an EMBL/GenBank/DDBJ whole genome shotgun (WGS) entry which is preliminary data.</text>
</comment>
<proteinExistence type="predicted"/>
<dbReference type="Pfam" id="PF00069">
    <property type="entry name" value="Pkinase"/>
    <property type="match status" value="1"/>
</dbReference>